<keyword evidence="1" id="KW-0812">Transmembrane</keyword>
<evidence type="ECO:0000256" key="1">
    <source>
        <dbReference type="SAM" id="Phobius"/>
    </source>
</evidence>
<evidence type="ECO:0000259" key="3">
    <source>
        <dbReference type="Pfam" id="PF16220"/>
    </source>
</evidence>
<dbReference type="AlphaFoldDB" id="A0A239L4U0"/>
<feature type="domain" description="FecR N-terminal" evidence="3">
    <location>
        <begin position="14"/>
        <end position="54"/>
    </location>
</feature>
<keyword evidence="5" id="KW-1185">Reference proteome</keyword>
<dbReference type="STRING" id="1215104.GCA_000730585_00837"/>
<dbReference type="EMBL" id="FZOL01000031">
    <property type="protein sequence ID" value="SNT24709.1"/>
    <property type="molecule type" value="Genomic_DNA"/>
</dbReference>
<dbReference type="PANTHER" id="PTHR30273:SF2">
    <property type="entry name" value="PROTEIN FECR"/>
    <property type="match status" value="1"/>
</dbReference>
<dbReference type="InterPro" id="IPR006860">
    <property type="entry name" value="FecR"/>
</dbReference>
<accession>A0A239L4U0</accession>
<protein>
    <submittedName>
        <fullName evidence="4">FecR family protein</fullName>
    </submittedName>
</protein>
<dbReference type="OrthoDB" id="1099576at2"/>
<dbReference type="GO" id="GO:0016989">
    <property type="term" value="F:sigma factor antagonist activity"/>
    <property type="evidence" value="ECO:0007669"/>
    <property type="project" value="TreeGrafter"/>
</dbReference>
<organism evidence="4 5">
    <name type="scientific">Pseudomonas japonica</name>
    <dbReference type="NCBI Taxonomy" id="256466"/>
    <lineage>
        <taxon>Bacteria</taxon>
        <taxon>Pseudomonadati</taxon>
        <taxon>Pseudomonadota</taxon>
        <taxon>Gammaproteobacteria</taxon>
        <taxon>Pseudomonadales</taxon>
        <taxon>Pseudomonadaceae</taxon>
        <taxon>Pseudomonas</taxon>
    </lineage>
</organism>
<proteinExistence type="predicted"/>
<evidence type="ECO:0000313" key="4">
    <source>
        <dbReference type="EMBL" id="SNT24709.1"/>
    </source>
</evidence>
<keyword evidence="1" id="KW-0472">Membrane</keyword>
<reference evidence="5" key="1">
    <citation type="submission" date="2017-06" db="EMBL/GenBank/DDBJ databases">
        <authorList>
            <person name="Varghese N."/>
            <person name="Submissions S."/>
        </authorList>
    </citation>
    <scope>NUCLEOTIDE SEQUENCE [LARGE SCALE GENOMIC DNA]</scope>
    <source>
        <strain evidence="5">DSM 22348</strain>
    </source>
</reference>
<gene>
    <name evidence="4" type="ORF">SAMN05444352_13130</name>
</gene>
<dbReference type="Pfam" id="PF16220">
    <property type="entry name" value="DUF4880"/>
    <property type="match status" value="1"/>
</dbReference>
<dbReference type="PIRSF" id="PIRSF018266">
    <property type="entry name" value="FecR"/>
    <property type="match status" value="1"/>
</dbReference>
<feature type="transmembrane region" description="Helical" evidence="1">
    <location>
        <begin position="82"/>
        <end position="100"/>
    </location>
</feature>
<name>A0A239L4U0_9PSED</name>
<feature type="domain" description="FecR protein" evidence="2">
    <location>
        <begin position="113"/>
        <end position="204"/>
    </location>
</feature>
<dbReference type="InterPro" id="IPR032623">
    <property type="entry name" value="FecR_N"/>
</dbReference>
<dbReference type="PANTHER" id="PTHR30273">
    <property type="entry name" value="PERIPLASMIC SIGNAL SENSOR AND SIGMA FACTOR ACTIVATOR FECR-RELATED"/>
    <property type="match status" value="1"/>
</dbReference>
<dbReference type="Gene3D" id="2.60.120.1440">
    <property type="match status" value="1"/>
</dbReference>
<sequence length="317" mass="34661">MSRAPTPAQREAIRQAAHWYVRLASATDDGEEHAQWQHWHDSDPLHRQAWQRMQVASASFGGLPQRLAASTLLGAGHSRRQVLYGLALLLGGGTFAALGWRSDLRREWSADERSAIGERREVRLADGSRLLLDTDSAVDVRFDARQRQLRLHRGRILIDTASDPAARPFSVVTHSGQVLALGTRFTVAVDEQGAEVAVLEKAVEVSLDPTRRLRLEAGQRARFGAAGIGPVRASDASVAAWQDGSLIAIDLPLGELLAQLSRYRPGLLTCDPAVAGMRISGAFPIDDTELALTALQASFPVAVRRRTRYWVTVTGRT</sequence>
<dbReference type="Pfam" id="PF04773">
    <property type="entry name" value="FecR"/>
    <property type="match status" value="1"/>
</dbReference>
<evidence type="ECO:0000313" key="5">
    <source>
        <dbReference type="Proteomes" id="UP000198407"/>
    </source>
</evidence>
<keyword evidence="1" id="KW-1133">Transmembrane helix</keyword>
<dbReference type="Proteomes" id="UP000198407">
    <property type="component" value="Unassembled WGS sequence"/>
</dbReference>
<evidence type="ECO:0000259" key="2">
    <source>
        <dbReference type="Pfam" id="PF04773"/>
    </source>
</evidence>
<dbReference type="InterPro" id="IPR012373">
    <property type="entry name" value="Ferrdict_sens_TM"/>
</dbReference>
<dbReference type="RefSeq" id="WP_042129009.1">
    <property type="nucleotide sequence ID" value="NZ_FZOL01000031.1"/>
</dbReference>